<evidence type="ECO:0000313" key="7">
    <source>
        <dbReference type="EMBL" id="RZU62062.1"/>
    </source>
</evidence>
<evidence type="ECO:0000256" key="1">
    <source>
        <dbReference type="ARBA" id="ARBA00004141"/>
    </source>
</evidence>
<sequence>MALPVGETLLALALLLAPGWWFTAALVTSTAVFACFWWMVSAAVARKEQASCNCFGKSVSKMSVHTIRRNQALTAGSGLALVTSVTGSGALPWSHGWLSALAVVALAAIVWFGVRATTSDTYESAGNKVDVVRHAGELGLRTLEGSLFPLARTARSGAILLVFVQASHAESQLAMESALAWRSTDPAARPVHFVVNENEIARNVPPTLEPRDVLLDSARTNTRLIGLEQYPAAILIGHDAKFAIEPVVGAEKIRALLADLDQVWPRSAPTRA</sequence>
<evidence type="ECO:0000313" key="8">
    <source>
        <dbReference type="Proteomes" id="UP000292685"/>
    </source>
</evidence>
<reference evidence="7 8" key="1">
    <citation type="submission" date="2019-02" db="EMBL/GenBank/DDBJ databases">
        <title>Sequencing the genomes of 1000 actinobacteria strains.</title>
        <authorList>
            <person name="Klenk H.-P."/>
        </authorList>
    </citation>
    <scope>NUCLEOTIDE SEQUENCE [LARGE SCALE GENOMIC DNA]</scope>
    <source>
        <strain evidence="7 8">DSM 17364</strain>
    </source>
</reference>
<dbReference type="Proteomes" id="UP000292685">
    <property type="component" value="Unassembled WGS sequence"/>
</dbReference>
<feature type="domain" description="Methylamine utilisation protein MauE" evidence="6">
    <location>
        <begin position="2"/>
        <end position="81"/>
    </location>
</feature>
<comment type="caution">
    <text evidence="7">The sequence shown here is derived from an EMBL/GenBank/DDBJ whole genome shotgun (WGS) entry which is preliminary data.</text>
</comment>
<evidence type="ECO:0000256" key="5">
    <source>
        <dbReference type="SAM" id="Phobius"/>
    </source>
</evidence>
<evidence type="ECO:0000256" key="3">
    <source>
        <dbReference type="ARBA" id="ARBA00022989"/>
    </source>
</evidence>
<feature type="transmembrane region" description="Helical" evidence="5">
    <location>
        <begin position="97"/>
        <end position="114"/>
    </location>
</feature>
<dbReference type="Pfam" id="PF07291">
    <property type="entry name" value="MauE"/>
    <property type="match status" value="1"/>
</dbReference>
<keyword evidence="3 5" id="KW-1133">Transmembrane helix</keyword>
<feature type="transmembrane region" description="Helical" evidence="5">
    <location>
        <begin position="72"/>
        <end position="91"/>
    </location>
</feature>
<evidence type="ECO:0000259" key="6">
    <source>
        <dbReference type="Pfam" id="PF07291"/>
    </source>
</evidence>
<keyword evidence="8" id="KW-1185">Reference proteome</keyword>
<dbReference type="GO" id="GO:0030416">
    <property type="term" value="P:methylamine metabolic process"/>
    <property type="evidence" value="ECO:0007669"/>
    <property type="project" value="InterPro"/>
</dbReference>
<keyword evidence="4 5" id="KW-0472">Membrane</keyword>
<comment type="subcellular location">
    <subcellularLocation>
        <location evidence="1">Membrane</location>
        <topology evidence="1">Multi-pass membrane protein</topology>
    </subcellularLocation>
</comment>
<feature type="transmembrane region" description="Helical" evidence="5">
    <location>
        <begin position="20"/>
        <end position="40"/>
    </location>
</feature>
<dbReference type="AlphaFoldDB" id="A0A4Q8ACX5"/>
<gene>
    <name evidence="7" type="ORF">EV380_1650</name>
</gene>
<dbReference type="InterPro" id="IPR009908">
    <property type="entry name" value="Methylamine_util_MauE"/>
</dbReference>
<organism evidence="7 8">
    <name type="scientific">Zhihengliuella halotolerans</name>
    <dbReference type="NCBI Taxonomy" id="370736"/>
    <lineage>
        <taxon>Bacteria</taxon>
        <taxon>Bacillati</taxon>
        <taxon>Actinomycetota</taxon>
        <taxon>Actinomycetes</taxon>
        <taxon>Micrococcales</taxon>
        <taxon>Micrococcaceae</taxon>
        <taxon>Zhihengliuella</taxon>
    </lineage>
</organism>
<accession>A0A4Q8ACX5</accession>
<name>A0A4Q8ACX5_9MICC</name>
<dbReference type="GO" id="GO:0016020">
    <property type="term" value="C:membrane"/>
    <property type="evidence" value="ECO:0007669"/>
    <property type="project" value="UniProtKB-SubCell"/>
</dbReference>
<protein>
    <recommendedName>
        <fullName evidence="6">Methylamine utilisation protein MauE domain-containing protein</fullName>
    </recommendedName>
</protein>
<evidence type="ECO:0000256" key="4">
    <source>
        <dbReference type="ARBA" id="ARBA00023136"/>
    </source>
</evidence>
<proteinExistence type="predicted"/>
<dbReference type="EMBL" id="SHLA01000001">
    <property type="protein sequence ID" value="RZU62062.1"/>
    <property type="molecule type" value="Genomic_DNA"/>
</dbReference>
<keyword evidence="2 5" id="KW-0812">Transmembrane</keyword>
<evidence type="ECO:0000256" key="2">
    <source>
        <dbReference type="ARBA" id="ARBA00022692"/>
    </source>
</evidence>